<dbReference type="AlphaFoldDB" id="A0A0J9X9K3"/>
<organism evidence="6 7">
    <name type="scientific">Geotrichum candidum</name>
    <name type="common">Oospora lactis</name>
    <name type="synonym">Dipodascus geotrichum</name>
    <dbReference type="NCBI Taxonomy" id="1173061"/>
    <lineage>
        <taxon>Eukaryota</taxon>
        <taxon>Fungi</taxon>
        <taxon>Dikarya</taxon>
        <taxon>Ascomycota</taxon>
        <taxon>Saccharomycotina</taxon>
        <taxon>Dipodascomycetes</taxon>
        <taxon>Dipodascales</taxon>
        <taxon>Dipodascaceae</taxon>
        <taxon>Geotrichum</taxon>
    </lineage>
</organism>
<dbReference type="PANTHER" id="PTHR13848">
    <property type="entry name" value="PROTEIN YIPPEE-LIKE CG15309-RELATED"/>
    <property type="match status" value="1"/>
</dbReference>
<keyword evidence="2" id="KW-0479">Metal-binding</keyword>
<name>A0A0J9X9K3_GEOCN</name>
<proteinExistence type="inferred from homology"/>
<comment type="caution">
    <text evidence="6">The sequence shown here is derived from an EMBL/GenBank/DDBJ whole genome shotgun (WGS) entry which is preliminary data.</text>
</comment>
<reference evidence="6" key="1">
    <citation type="submission" date="2014-03" db="EMBL/GenBank/DDBJ databases">
        <authorList>
            <person name="Casaregola S."/>
        </authorList>
    </citation>
    <scope>NUCLEOTIDE SEQUENCE [LARGE SCALE GENOMIC DNA]</scope>
    <source>
        <strain evidence="6">CLIB 918</strain>
    </source>
</reference>
<evidence type="ECO:0000313" key="6">
    <source>
        <dbReference type="EMBL" id="CDO53869.1"/>
    </source>
</evidence>
<dbReference type="InterPro" id="IPR039058">
    <property type="entry name" value="Yippee_fam"/>
</dbReference>
<dbReference type="Pfam" id="PF03226">
    <property type="entry name" value="Yippee-Mis18"/>
    <property type="match status" value="1"/>
</dbReference>
<dbReference type="GO" id="GO:0046872">
    <property type="term" value="F:metal ion binding"/>
    <property type="evidence" value="ECO:0007669"/>
    <property type="project" value="UniProtKB-KW"/>
</dbReference>
<dbReference type="Proteomes" id="UP000242525">
    <property type="component" value="Unassembled WGS sequence"/>
</dbReference>
<dbReference type="EMBL" id="CCBN010000006">
    <property type="protein sequence ID" value="CDO53869.1"/>
    <property type="molecule type" value="Genomic_DNA"/>
</dbReference>
<dbReference type="PROSITE" id="PS51792">
    <property type="entry name" value="YIPPEE"/>
    <property type="match status" value="1"/>
</dbReference>
<gene>
    <name evidence="6" type="ORF">BN980_GECA06s00879g</name>
</gene>
<dbReference type="OrthoDB" id="6407410at2759"/>
<evidence type="ECO:0000256" key="1">
    <source>
        <dbReference type="ARBA" id="ARBA00005613"/>
    </source>
</evidence>
<evidence type="ECO:0000256" key="3">
    <source>
        <dbReference type="ARBA" id="ARBA00022833"/>
    </source>
</evidence>
<evidence type="ECO:0000313" key="7">
    <source>
        <dbReference type="Proteomes" id="UP000242525"/>
    </source>
</evidence>
<protein>
    <recommendedName>
        <fullName evidence="4">Protein yippee-like</fullName>
    </recommendedName>
</protein>
<dbReference type="STRING" id="1173061.A0A0J9X9K3"/>
<sequence>MGVKYNHYYSGKHVYGCRRCNTHLSRKEHIMSKDFRGQHGKAYLFRDVVNVIYADPERRTMLTGDFIVRDISCNYCGETVGWTYDKAFKSTEEYKVGKFILEVKILAEVQ</sequence>
<accession>A0A0J9X9K3</accession>
<evidence type="ECO:0000256" key="2">
    <source>
        <dbReference type="ARBA" id="ARBA00022723"/>
    </source>
</evidence>
<evidence type="ECO:0000256" key="4">
    <source>
        <dbReference type="RuleBase" id="RU110713"/>
    </source>
</evidence>
<comment type="similarity">
    <text evidence="1 4">Belongs to the yippee family.</text>
</comment>
<keyword evidence="7" id="KW-1185">Reference proteome</keyword>
<evidence type="ECO:0000259" key="5">
    <source>
        <dbReference type="PROSITE" id="PS51792"/>
    </source>
</evidence>
<dbReference type="InterPro" id="IPR034751">
    <property type="entry name" value="Yippee"/>
</dbReference>
<keyword evidence="3" id="KW-0862">Zinc</keyword>
<dbReference type="InterPro" id="IPR004910">
    <property type="entry name" value="Yippee/Mis18/Cereblon"/>
</dbReference>
<feature type="domain" description="Yippee" evidence="5">
    <location>
        <begin position="13"/>
        <end position="110"/>
    </location>
</feature>